<dbReference type="AlphaFoldDB" id="A0A1H8EWS9"/>
<sequence length="127" mass="13736">MAAKFEIYKDKASEFRFRLKATNGQTILASEGYKARAGCMNGVESVRKNAPDDARYERKTTESGKYRFNLKSGNNQVIGTSESYETEKARDGGIESVKKNAPTAIVADITEPTGKIAPGTPPAEAAV</sequence>
<dbReference type="InterPro" id="IPR010879">
    <property type="entry name" value="DUF1508"/>
</dbReference>
<dbReference type="Gene3D" id="2.30.29.80">
    <property type="match status" value="1"/>
</dbReference>
<feature type="domain" description="DUF1508" evidence="1">
    <location>
        <begin position="63"/>
        <end position="107"/>
    </location>
</feature>
<dbReference type="InterPro" id="IPR036913">
    <property type="entry name" value="YegP-like_sf"/>
</dbReference>
<name>A0A1H8EWS9_9PROT</name>
<protein>
    <recommendedName>
        <fullName evidence="1">DUF1508 domain-containing protein</fullName>
    </recommendedName>
</protein>
<feature type="domain" description="DUF1508" evidence="1">
    <location>
        <begin position="10"/>
        <end position="57"/>
    </location>
</feature>
<accession>A0A1H8EWS9</accession>
<reference evidence="2 3" key="1">
    <citation type="submission" date="2016-10" db="EMBL/GenBank/DDBJ databases">
        <authorList>
            <person name="de Groot N.N."/>
        </authorList>
    </citation>
    <scope>NUCLEOTIDE SEQUENCE [LARGE SCALE GENOMIC DNA]</scope>
    <source>
        <strain evidence="2 3">Nl18</strain>
    </source>
</reference>
<dbReference type="EMBL" id="FOCT01000003">
    <property type="protein sequence ID" value="SEN23860.1"/>
    <property type="molecule type" value="Genomic_DNA"/>
</dbReference>
<dbReference type="InterPro" id="IPR051141">
    <property type="entry name" value="UPF0339_domain"/>
</dbReference>
<dbReference type="RefSeq" id="WP_074744849.1">
    <property type="nucleotide sequence ID" value="NZ_FOCT01000003.1"/>
</dbReference>
<organism evidence="2 3">
    <name type="scientific">Nitrosospira multiformis</name>
    <dbReference type="NCBI Taxonomy" id="1231"/>
    <lineage>
        <taxon>Bacteria</taxon>
        <taxon>Pseudomonadati</taxon>
        <taxon>Pseudomonadota</taxon>
        <taxon>Betaproteobacteria</taxon>
        <taxon>Nitrosomonadales</taxon>
        <taxon>Nitrosomonadaceae</taxon>
        <taxon>Nitrosospira</taxon>
    </lineage>
</organism>
<evidence type="ECO:0000259" key="1">
    <source>
        <dbReference type="Pfam" id="PF07411"/>
    </source>
</evidence>
<proteinExistence type="predicted"/>
<dbReference type="Proteomes" id="UP000183898">
    <property type="component" value="Unassembled WGS sequence"/>
</dbReference>
<evidence type="ECO:0000313" key="3">
    <source>
        <dbReference type="Proteomes" id="UP000183898"/>
    </source>
</evidence>
<dbReference type="PANTHER" id="PTHR40606">
    <property type="match status" value="1"/>
</dbReference>
<gene>
    <name evidence="2" type="ORF">SAMN05216404_103169</name>
</gene>
<dbReference type="Pfam" id="PF07411">
    <property type="entry name" value="DUF1508"/>
    <property type="match status" value="2"/>
</dbReference>
<evidence type="ECO:0000313" key="2">
    <source>
        <dbReference type="EMBL" id="SEN23860.1"/>
    </source>
</evidence>
<dbReference type="SUPFAM" id="SSF160113">
    <property type="entry name" value="YegP-like"/>
    <property type="match status" value="2"/>
</dbReference>
<dbReference type="PANTHER" id="PTHR40606:SF1">
    <property type="entry name" value="UPF0339 PROTEIN YEGP"/>
    <property type="match status" value="1"/>
</dbReference>